<evidence type="ECO:0000313" key="2">
    <source>
        <dbReference type="Proteomes" id="UP001057402"/>
    </source>
</evidence>
<reference evidence="2" key="1">
    <citation type="journal article" date="2023" name="Front. Plant Sci.">
        <title>Chromosomal-level genome assembly of Melastoma candidum provides insights into trichome evolution.</title>
        <authorList>
            <person name="Zhong Y."/>
            <person name="Wu W."/>
            <person name="Sun C."/>
            <person name="Zou P."/>
            <person name="Liu Y."/>
            <person name="Dai S."/>
            <person name="Zhou R."/>
        </authorList>
    </citation>
    <scope>NUCLEOTIDE SEQUENCE [LARGE SCALE GENOMIC DNA]</scope>
</reference>
<accession>A0ACB9QVL9</accession>
<protein>
    <submittedName>
        <fullName evidence="1">Uncharacterized protein</fullName>
    </submittedName>
</protein>
<organism evidence="1 2">
    <name type="scientific">Melastoma candidum</name>
    <dbReference type="NCBI Taxonomy" id="119954"/>
    <lineage>
        <taxon>Eukaryota</taxon>
        <taxon>Viridiplantae</taxon>
        <taxon>Streptophyta</taxon>
        <taxon>Embryophyta</taxon>
        <taxon>Tracheophyta</taxon>
        <taxon>Spermatophyta</taxon>
        <taxon>Magnoliopsida</taxon>
        <taxon>eudicotyledons</taxon>
        <taxon>Gunneridae</taxon>
        <taxon>Pentapetalae</taxon>
        <taxon>rosids</taxon>
        <taxon>malvids</taxon>
        <taxon>Myrtales</taxon>
        <taxon>Melastomataceae</taxon>
        <taxon>Melastomatoideae</taxon>
        <taxon>Melastomateae</taxon>
        <taxon>Melastoma</taxon>
    </lineage>
</organism>
<dbReference type="EMBL" id="CM042884">
    <property type="protein sequence ID" value="KAI4370217.1"/>
    <property type="molecule type" value="Genomic_DNA"/>
</dbReference>
<name>A0ACB9QVL9_9MYRT</name>
<comment type="caution">
    <text evidence="1">The sequence shown here is derived from an EMBL/GenBank/DDBJ whole genome shotgun (WGS) entry which is preliminary data.</text>
</comment>
<sequence length="490" mass="55012">MDHKPAESMESCGFDKLFYGSGQCSGLSLTCIVGRLSFIVALKECSGFNSSFEEVCRKCVHAITSARDDIMELYHVKGDRTEEMVCEVAILIAIAGAKLDKPELVSEFERCVPALDNRGSEDYIRIKSSTVRSVSAVFLPTVATWAALKLITHLRQKKPAKCIQRKFIDACSGLYRFSKAEIENAINIDNKKVCLGRGSAGHIYKGILPSGQEVAIKHIMQKLSSTFKREVEGLSRVRHPSLVCLFGCCVEDGEHYLVYEYCPGGNLAQHLQREDAVLTWETRVKILRDCSVALRYLHHYIDGCIVHRDIKLTNILLTDKMEAKLSDFGLARMLEMEETRVFTEVRGTIGYMDPEYVTNAKLTCSSDIYSFGIVMLQLLSGKKVLELDLDARNQLTRIARDVSMELRPLSDFEDPRLNGNINRIDFQALLLMAVLCIAKSSKDRPTIDEVCEETERVWKRSSGALDTSQPSTAACIKLQNLRAKSTSYMR</sequence>
<dbReference type="Proteomes" id="UP001057402">
    <property type="component" value="Chromosome 5"/>
</dbReference>
<evidence type="ECO:0000313" key="1">
    <source>
        <dbReference type="EMBL" id="KAI4370217.1"/>
    </source>
</evidence>
<proteinExistence type="predicted"/>
<gene>
    <name evidence="1" type="ORF">MLD38_018587</name>
</gene>
<keyword evidence="2" id="KW-1185">Reference proteome</keyword>